<feature type="non-terminal residue" evidence="1">
    <location>
        <position position="1"/>
    </location>
</feature>
<evidence type="ECO:0000313" key="1">
    <source>
        <dbReference type="EMBL" id="JAB67514.1"/>
    </source>
</evidence>
<proteinExistence type="predicted"/>
<dbReference type="AlphaFoldDB" id="V5GTM9"/>
<accession>V5GTM9</accession>
<protein>
    <submittedName>
        <fullName evidence="1">Retrovirus-related Pol polyprotein</fullName>
    </submittedName>
</protein>
<organism evidence="1">
    <name type="scientific">Anoplophora glabripennis</name>
    <name type="common">Asian longhorn beetle</name>
    <name type="synonym">Anoplophora nobilis</name>
    <dbReference type="NCBI Taxonomy" id="217634"/>
    <lineage>
        <taxon>Eukaryota</taxon>
        <taxon>Metazoa</taxon>
        <taxon>Ecdysozoa</taxon>
        <taxon>Arthropoda</taxon>
        <taxon>Hexapoda</taxon>
        <taxon>Insecta</taxon>
        <taxon>Pterygota</taxon>
        <taxon>Neoptera</taxon>
        <taxon>Endopterygota</taxon>
        <taxon>Coleoptera</taxon>
        <taxon>Polyphaga</taxon>
        <taxon>Cucujiformia</taxon>
        <taxon>Chrysomeloidea</taxon>
        <taxon>Cerambycidae</taxon>
        <taxon>Lamiinae</taxon>
        <taxon>Lamiini</taxon>
        <taxon>Anoplophora</taxon>
    </lineage>
</organism>
<feature type="non-terminal residue" evidence="1">
    <location>
        <position position="142"/>
    </location>
</feature>
<name>V5GTM9_ANOGL</name>
<dbReference type="EMBL" id="GALX01000952">
    <property type="protein sequence ID" value="JAB67514.1"/>
    <property type="molecule type" value="Transcribed_RNA"/>
</dbReference>
<gene>
    <name evidence="1" type="primary">PO11</name>
</gene>
<sequence length="142" mass="16555">TTDGIRLADRHCKTLQRRDMEEQIVEGVSKSVARRWRREWEMSEWQRQWEGGTTGRWLFGLWNRVNKEGVDASFELTQVATGHGDFRAYLRRFRLGGDGGERCECGAEAETVEHVVLRCLLPGRTRAREDLERVLGHYPPRL</sequence>
<reference evidence="1" key="1">
    <citation type="submission" date="2013-07" db="EMBL/GenBank/DDBJ databases">
        <title>Midgut Transcriptome Profiling of Anoplphora glabripennis, a Lignocellulose Degrading, Wood-Boring Cerambycid.</title>
        <authorList>
            <person name="Scully E.D."/>
            <person name="Hoover K."/>
            <person name="Carlson J.E."/>
            <person name="Tien M."/>
            <person name="Geib S.M."/>
        </authorList>
    </citation>
    <scope>NUCLEOTIDE SEQUENCE</scope>
</reference>